<dbReference type="PANTHER" id="PTHR10824">
    <property type="entry name" value="ACYL-COENZYME A THIOESTERASE-RELATED"/>
    <property type="match status" value="1"/>
</dbReference>
<keyword evidence="3" id="KW-1185">Reference proteome</keyword>
<proteinExistence type="predicted"/>
<dbReference type="GO" id="GO:0006631">
    <property type="term" value="P:fatty acid metabolic process"/>
    <property type="evidence" value="ECO:0007669"/>
    <property type="project" value="TreeGrafter"/>
</dbReference>
<accession>A0AAW8R3R8</accession>
<dbReference type="Gene3D" id="3.40.50.1820">
    <property type="entry name" value="alpha/beta hydrolase"/>
    <property type="match status" value="1"/>
</dbReference>
<sequence length="318" mass="35217">MSYSIRIITYLIIVFLLYACASQPKVNGDIRTNFYSDMLQWSVKRGTGLHFELSKAEYILRDSNNNANNSPMVVILGGSEGGIFQSRPLAKAIISNGFSVASIAYHKAPGTPLYVKNIPVESVVQRIKNISTDNDGNQRCVAILGVSKGAELALVIAAYTDFAEATVAVVPSSVVWQSNQITLARNSSWSLNGEPLPFVEYPWFARGMLSYLTQGTLKARAIHETGIEKTEILEEASIPVERVTQPVLLQGAKLDTVWQSHEMSKMIMERVDAKNPDHKFTMLSYELDHFLTVHDEPVGDAIKFITDAFDSKPRCKGN</sequence>
<dbReference type="InterPro" id="IPR014940">
    <property type="entry name" value="BAAT_C"/>
</dbReference>
<comment type="caution">
    <text evidence="2">The sequence shown here is derived from an EMBL/GenBank/DDBJ whole genome shotgun (WGS) entry which is preliminary data.</text>
</comment>
<dbReference type="RefSeq" id="WP_311361254.1">
    <property type="nucleotide sequence ID" value="NZ_JAVRIE010000002.1"/>
</dbReference>
<evidence type="ECO:0000313" key="2">
    <source>
        <dbReference type="EMBL" id="MDT0582495.1"/>
    </source>
</evidence>
<keyword evidence="2" id="KW-0378">Hydrolase</keyword>
<dbReference type="PANTHER" id="PTHR10824:SF4">
    <property type="entry name" value="ACYL-COENZYME A THIOESTERASE 1-LIKE"/>
    <property type="match status" value="1"/>
</dbReference>
<dbReference type="GO" id="GO:0006637">
    <property type="term" value="P:acyl-CoA metabolic process"/>
    <property type="evidence" value="ECO:0007669"/>
    <property type="project" value="TreeGrafter"/>
</dbReference>
<protein>
    <submittedName>
        <fullName evidence="2">Acyl-CoA thioester hydrolase/BAAT C-terminal domain-containing protein</fullName>
    </submittedName>
</protein>
<dbReference type="GO" id="GO:0047617">
    <property type="term" value="F:fatty acyl-CoA hydrolase activity"/>
    <property type="evidence" value="ECO:0007669"/>
    <property type="project" value="TreeGrafter"/>
</dbReference>
<dbReference type="InterPro" id="IPR029058">
    <property type="entry name" value="AB_hydrolase_fold"/>
</dbReference>
<dbReference type="Pfam" id="PF08840">
    <property type="entry name" value="BAAT_C"/>
    <property type="match status" value="1"/>
</dbReference>
<feature type="domain" description="BAAT/Acyl-CoA thioester hydrolase C-terminal" evidence="1">
    <location>
        <begin position="137"/>
        <end position="286"/>
    </location>
</feature>
<dbReference type="EMBL" id="JAVRIE010000002">
    <property type="protein sequence ID" value="MDT0582495.1"/>
    <property type="molecule type" value="Genomic_DNA"/>
</dbReference>
<gene>
    <name evidence="2" type="ORF">RM544_08080</name>
</gene>
<dbReference type="SUPFAM" id="SSF53474">
    <property type="entry name" value="alpha/beta-Hydrolases"/>
    <property type="match status" value="1"/>
</dbReference>
<name>A0AAW8R3R8_9ALTE</name>
<evidence type="ECO:0000313" key="3">
    <source>
        <dbReference type="Proteomes" id="UP001249020"/>
    </source>
</evidence>
<dbReference type="PROSITE" id="PS51257">
    <property type="entry name" value="PROKAR_LIPOPROTEIN"/>
    <property type="match status" value="1"/>
</dbReference>
<reference evidence="2 3" key="1">
    <citation type="submission" date="2023-09" db="EMBL/GenBank/DDBJ databases">
        <authorList>
            <person name="Rey-Velasco X."/>
        </authorList>
    </citation>
    <scope>NUCLEOTIDE SEQUENCE [LARGE SCALE GENOMIC DNA]</scope>
    <source>
        <strain evidence="2 3">W409</strain>
    </source>
</reference>
<dbReference type="AlphaFoldDB" id="A0AAW8R3R8"/>
<organism evidence="2 3">
    <name type="scientific">Brumicola blandensis</name>
    <dbReference type="NCBI Taxonomy" id="3075611"/>
    <lineage>
        <taxon>Bacteria</taxon>
        <taxon>Pseudomonadati</taxon>
        <taxon>Pseudomonadota</taxon>
        <taxon>Gammaproteobacteria</taxon>
        <taxon>Alteromonadales</taxon>
        <taxon>Alteromonadaceae</taxon>
        <taxon>Brumicola</taxon>
    </lineage>
</organism>
<dbReference type="Proteomes" id="UP001249020">
    <property type="component" value="Unassembled WGS sequence"/>
</dbReference>
<evidence type="ECO:0000259" key="1">
    <source>
        <dbReference type="Pfam" id="PF08840"/>
    </source>
</evidence>